<evidence type="ECO:0000313" key="3">
    <source>
        <dbReference type="Proteomes" id="UP001142175"/>
    </source>
</evidence>
<evidence type="ECO:0000259" key="1">
    <source>
        <dbReference type="Pfam" id="PF18962"/>
    </source>
</evidence>
<feature type="domain" description="Secretion system C-terminal sorting" evidence="1">
    <location>
        <begin position="203"/>
        <end position="268"/>
    </location>
</feature>
<dbReference type="RefSeq" id="WP_258424452.1">
    <property type="nucleotide sequence ID" value="NZ_JANSUY010000017.1"/>
</dbReference>
<organism evidence="2 3">
    <name type="scientific">Aquiflexum gelatinilyticum</name>
    <dbReference type="NCBI Taxonomy" id="2961943"/>
    <lineage>
        <taxon>Bacteria</taxon>
        <taxon>Pseudomonadati</taxon>
        <taxon>Bacteroidota</taxon>
        <taxon>Cytophagia</taxon>
        <taxon>Cytophagales</taxon>
        <taxon>Cyclobacteriaceae</taxon>
        <taxon>Aquiflexum</taxon>
    </lineage>
</organism>
<evidence type="ECO:0000313" key="2">
    <source>
        <dbReference type="EMBL" id="MCR9016603.1"/>
    </source>
</evidence>
<dbReference type="AlphaFoldDB" id="A0A9X2P956"/>
<dbReference type="NCBIfam" id="TIGR04183">
    <property type="entry name" value="Por_Secre_tail"/>
    <property type="match status" value="1"/>
</dbReference>
<protein>
    <submittedName>
        <fullName evidence="2">T9SS type A sorting domain-containing protein</fullName>
    </submittedName>
</protein>
<reference evidence="2" key="1">
    <citation type="submission" date="2022-08" db="EMBL/GenBank/DDBJ databases">
        <authorList>
            <person name="Zhang D."/>
        </authorList>
    </citation>
    <scope>NUCLEOTIDE SEQUENCE</scope>
    <source>
        <strain evidence="2">XJ19-11</strain>
    </source>
</reference>
<dbReference type="EMBL" id="JANSUY010000017">
    <property type="protein sequence ID" value="MCR9016603.1"/>
    <property type="molecule type" value="Genomic_DNA"/>
</dbReference>
<proteinExistence type="predicted"/>
<accession>A0A9X2P956</accession>
<sequence>FNYNKASIFFNFGTTGAVAGEKTYYFDDMAFGAAVELKSQVITFPAIASKTLGDAPVAMNASSTSGLEITYSSSDDKITMDGNMATMTKAGRATITASQAGNNEFLPAEPVSQSFCINPAKPTISVSGTNTESVTLTSSAAAGNQWFLNGNAITGAVSQTLVVTTFGNYSVQVKVDDCLSTISDEVSLIINSAEIGKIQEMTVYPNPAENYIYLKGINGPIRSAEMIDMAGRSNPIEFELYDEIYSANVQNLSPGIYVLWIQQGNKSYPLRVIKK</sequence>
<dbReference type="Proteomes" id="UP001142175">
    <property type="component" value="Unassembled WGS sequence"/>
</dbReference>
<dbReference type="Pfam" id="PF18962">
    <property type="entry name" value="Por_Secre_tail"/>
    <property type="match status" value="1"/>
</dbReference>
<dbReference type="InterPro" id="IPR026444">
    <property type="entry name" value="Secre_tail"/>
</dbReference>
<keyword evidence="3" id="KW-1185">Reference proteome</keyword>
<feature type="non-terminal residue" evidence="2">
    <location>
        <position position="1"/>
    </location>
</feature>
<name>A0A9X2P956_9BACT</name>
<comment type="caution">
    <text evidence="2">The sequence shown here is derived from an EMBL/GenBank/DDBJ whole genome shotgun (WGS) entry which is preliminary data.</text>
</comment>
<gene>
    <name evidence="2" type="ORF">NU887_16300</name>
</gene>